<dbReference type="Gene3D" id="3.40.50.150">
    <property type="entry name" value="Vaccinia Virus protein VP39"/>
    <property type="match status" value="1"/>
</dbReference>
<dbReference type="AlphaFoldDB" id="X0YWU8"/>
<dbReference type="PANTHER" id="PTHR43464:SF19">
    <property type="entry name" value="UBIQUINONE BIOSYNTHESIS O-METHYLTRANSFERASE, MITOCHONDRIAL"/>
    <property type="match status" value="1"/>
</dbReference>
<keyword evidence="3" id="KW-0949">S-adenosyl-L-methionine</keyword>
<accession>X0YWU8</accession>
<dbReference type="EMBL" id="BARS01050736">
    <property type="protein sequence ID" value="GAG51037.1"/>
    <property type="molecule type" value="Genomic_DNA"/>
</dbReference>
<proteinExistence type="predicted"/>
<keyword evidence="1" id="KW-0489">Methyltransferase</keyword>
<protein>
    <recommendedName>
        <fullName evidence="4">Methyltransferase domain-containing protein</fullName>
    </recommendedName>
</protein>
<evidence type="ECO:0000256" key="3">
    <source>
        <dbReference type="ARBA" id="ARBA00022691"/>
    </source>
</evidence>
<name>X0YWU8_9ZZZZ</name>
<dbReference type="Pfam" id="PF13847">
    <property type="entry name" value="Methyltransf_31"/>
    <property type="match status" value="1"/>
</dbReference>
<feature type="domain" description="Methyltransferase" evidence="4">
    <location>
        <begin position="39"/>
        <end position="122"/>
    </location>
</feature>
<keyword evidence="2" id="KW-0808">Transferase</keyword>
<dbReference type="InterPro" id="IPR025714">
    <property type="entry name" value="Methyltranfer_dom"/>
</dbReference>
<organism evidence="5">
    <name type="scientific">marine sediment metagenome</name>
    <dbReference type="NCBI Taxonomy" id="412755"/>
    <lineage>
        <taxon>unclassified sequences</taxon>
        <taxon>metagenomes</taxon>
        <taxon>ecological metagenomes</taxon>
    </lineage>
</organism>
<feature type="non-terminal residue" evidence="5">
    <location>
        <position position="123"/>
    </location>
</feature>
<dbReference type="GO" id="GO:0032259">
    <property type="term" value="P:methylation"/>
    <property type="evidence" value="ECO:0007669"/>
    <property type="project" value="UniProtKB-KW"/>
</dbReference>
<evidence type="ECO:0000313" key="5">
    <source>
        <dbReference type="EMBL" id="GAG51037.1"/>
    </source>
</evidence>
<dbReference type="InterPro" id="IPR029063">
    <property type="entry name" value="SAM-dependent_MTases_sf"/>
</dbReference>
<sequence>MSSEDRFGFEWQKYCQLDPNYEIQFKKWVYPLTKQDFVGKKVLDAGCGMGRNSYWAAQWGAHEIVAFDYDKRSIKAAQRNLEGLSNIKIEFKNIYQIDWHNEFDLVFSIGVIHHLENPKKAIE</sequence>
<dbReference type="GO" id="GO:0008168">
    <property type="term" value="F:methyltransferase activity"/>
    <property type="evidence" value="ECO:0007669"/>
    <property type="project" value="UniProtKB-KW"/>
</dbReference>
<reference evidence="5" key="1">
    <citation type="journal article" date="2014" name="Front. Microbiol.">
        <title>High frequency of phylogenetically diverse reductive dehalogenase-homologous genes in deep subseafloor sedimentary metagenomes.</title>
        <authorList>
            <person name="Kawai M."/>
            <person name="Futagami T."/>
            <person name="Toyoda A."/>
            <person name="Takaki Y."/>
            <person name="Nishi S."/>
            <person name="Hori S."/>
            <person name="Arai W."/>
            <person name="Tsubouchi T."/>
            <person name="Morono Y."/>
            <person name="Uchiyama I."/>
            <person name="Ito T."/>
            <person name="Fujiyama A."/>
            <person name="Inagaki F."/>
            <person name="Takami H."/>
        </authorList>
    </citation>
    <scope>NUCLEOTIDE SEQUENCE</scope>
    <source>
        <strain evidence="5">Expedition CK06-06</strain>
    </source>
</reference>
<dbReference type="PANTHER" id="PTHR43464">
    <property type="entry name" value="METHYLTRANSFERASE"/>
    <property type="match status" value="1"/>
</dbReference>
<comment type="caution">
    <text evidence="5">The sequence shown here is derived from an EMBL/GenBank/DDBJ whole genome shotgun (WGS) entry which is preliminary data.</text>
</comment>
<evidence type="ECO:0000256" key="1">
    <source>
        <dbReference type="ARBA" id="ARBA00022603"/>
    </source>
</evidence>
<dbReference type="CDD" id="cd02440">
    <property type="entry name" value="AdoMet_MTases"/>
    <property type="match status" value="1"/>
</dbReference>
<evidence type="ECO:0000256" key="2">
    <source>
        <dbReference type="ARBA" id="ARBA00022679"/>
    </source>
</evidence>
<evidence type="ECO:0000259" key="4">
    <source>
        <dbReference type="Pfam" id="PF13847"/>
    </source>
</evidence>
<gene>
    <name evidence="5" type="ORF">S01H1_75689</name>
</gene>
<dbReference type="SUPFAM" id="SSF53335">
    <property type="entry name" value="S-adenosyl-L-methionine-dependent methyltransferases"/>
    <property type="match status" value="1"/>
</dbReference>